<proteinExistence type="predicted"/>
<dbReference type="InterPro" id="IPR013561">
    <property type="entry name" value="FilR1_middle_dom"/>
</dbReference>
<evidence type="ECO:0000259" key="2">
    <source>
        <dbReference type="Pfam" id="PF25213"/>
    </source>
</evidence>
<evidence type="ECO:0000313" key="3">
    <source>
        <dbReference type="EMBL" id="KOX93073.1"/>
    </source>
</evidence>
<dbReference type="InterPro" id="IPR036388">
    <property type="entry name" value="WH-like_DNA-bd_sf"/>
</dbReference>
<dbReference type="Pfam" id="PF25213">
    <property type="entry name" value="HVO_A0261_N"/>
    <property type="match status" value="1"/>
</dbReference>
<protein>
    <submittedName>
        <fullName evidence="3">Uncharacterized protein</fullName>
    </submittedName>
</protein>
<dbReference type="InterPro" id="IPR057527">
    <property type="entry name" value="HVO_A0261-like_N"/>
</dbReference>
<accession>A0A0N0BP08</accession>
<organism evidence="3 4">
    <name type="scientific">Haloarcula rubripromontorii</name>
    <dbReference type="NCBI Taxonomy" id="1705562"/>
    <lineage>
        <taxon>Archaea</taxon>
        <taxon>Methanobacteriati</taxon>
        <taxon>Methanobacteriota</taxon>
        <taxon>Stenosarchaea group</taxon>
        <taxon>Halobacteria</taxon>
        <taxon>Halobacteriales</taxon>
        <taxon>Haloarculaceae</taxon>
        <taxon>Haloarcula</taxon>
    </lineage>
</organism>
<dbReference type="InterPro" id="IPR016490">
    <property type="entry name" value="Tscrpt_reg_HTH_AF0396-typ3"/>
</dbReference>
<reference evidence="3 4" key="1">
    <citation type="submission" date="2015-08" db="EMBL/GenBank/DDBJ databases">
        <title>Genomes of Isolates from Cabo Rojo, PR.</title>
        <authorList>
            <person name="Sanchez-Nieves R.L."/>
            <person name="Montalvo-Rodriguez R."/>
        </authorList>
    </citation>
    <scope>NUCLEOTIDE SEQUENCE [LARGE SCALE GENOMIC DNA]</scope>
    <source>
        <strain evidence="3 4">SL3</strain>
    </source>
</reference>
<dbReference type="Proteomes" id="UP000037729">
    <property type="component" value="Unassembled WGS sequence"/>
</dbReference>
<comment type="caution">
    <text evidence="3">The sequence shown here is derived from an EMBL/GenBank/DDBJ whole genome shotgun (WGS) entry which is preliminary data.</text>
</comment>
<dbReference type="PATRIC" id="fig|1705562.3.peg.492"/>
<dbReference type="EMBL" id="LIUF01000003">
    <property type="protein sequence ID" value="KOX93073.1"/>
    <property type="molecule type" value="Genomic_DNA"/>
</dbReference>
<dbReference type="Gene3D" id="1.10.10.10">
    <property type="entry name" value="Winged helix-like DNA-binding domain superfamily/Winged helix DNA-binding domain"/>
    <property type="match status" value="1"/>
</dbReference>
<dbReference type="Pfam" id="PF08350">
    <property type="entry name" value="FilR1_middle"/>
    <property type="match status" value="1"/>
</dbReference>
<feature type="domain" description="Methanogenesis regulatory protein FilR1 middle" evidence="1">
    <location>
        <begin position="126"/>
        <end position="247"/>
    </location>
</feature>
<dbReference type="RefSeq" id="WP_053968213.1">
    <property type="nucleotide sequence ID" value="NZ_LIUF01000003.1"/>
</dbReference>
<evidence type="ECO:0000259" key="1">
    <source>
        <dbReference type="Pfam" id="PF08350"/>
    </source>
</evidence>
<sequence length="258" mass="28856">MGVESLIQYVRTSSVRTDIIGALCPGAKATNELLSAVTASESAIYDALSNLEGRGLVTSMDDRWRLTGTGRLVADTIHRQQRLEELFAVDSQYWESHDTSVLPQPFRCRLPEVDDYTVIRGTQTDINRPVREVVSRVESVPHCDVVSPVYHPEYESAMPDNDESRLVVSCAVIDEMLETESVSLDINRFEETTVRVTPVPYALAVADNWMIITLPELDGAWPSAKIISETDGAISWARDLFTHLWEDATPVEMYLDGH</sequence>
<dbReference type="InterPro" id="IPR036390">
    <property type="entry name" value="WH_DNA-bd_sf"/>
</dbReference>
<dbReference type="OrthoDB" id="11410at2157"/>
<dbReference type="PIRSF" id="PIRSF006692">
    <property type="entry name" value="TF_HTH_AF0396_prd"/>
    <property type="match status" value="1"/>
</dbReference>
<gene>
    <name evidence="3" type="ORF">AMS69_11535</name>
</gene>
<evidence type="ECO:0000313" key="4">
    <source>
        <dbReference type="Proteomes" id="UP000037729"/>
    </source>
</evidence>
<keyword evidence="4" id="KW-1185">Reference proteome</keyword>
<feature type="domain" description="HVO-A0261-like N-terminal" evidence="2">
    <location>
        <begin position="7"/>
        <end position="80"/>
    </location>
</feature>
<name>A0A0N0BP08_9EURY</name>
<dbReference type="SUPFAM" id="SSF46785">
    <property type="entry name" value="Winged helix' DNA-binding domain"/>
    <property type="match status" value="1"/>
</dbReference>
<dbReference type="AlphaFoldDB" id="A0A0N0BP08"/>